<organism evidence="3">
    <name type="scientific">marine metagenome</name>
    <dbReference type="NCBI Taxonomy" id="408172"/>
    <lineage>
        <taxon>unclassified sequences</taxon>
        <taxon>metagenomes</taxon>
        <taxon>ecological metagenomes</taxon>
    </lineage>
</organism>
<dbReference type="SMART" id="SM00028">
    <property type="entry name" value="TPR"/>
    <property type="match status" value="6"/>
</dbReference>
<dbReference type="PROSITE" id="PS50293">
    <property type="entry name" value="TPR_REGION"/>
    <property type="match status" value="1"/>
</dbReference>
<dbReference type="Pfam" id="PF13414">
    <property type="entry name" value="TPR_11"/>
    <property type="match status" value="3"/>
</dbReference>
<proteinExistence type="predicted"/>
<dbReference type="PANTHER" id="PTHR44858:SF1">
    <property type="entry name" value="UDP-N-ACETYLGLUCOSAMINE--PEPTIDE N-ACETYLGLUCOSAMINYLTRANSFERASE SPINDLY-RELATED"/>
    <property type="match status" value="1"/>
</dbReference>
<dbReference type="Gene3D" id="1.25.40.10">
    <property type="entry name" value="Tetratricopeptide repeat domain"/>
    <property type="match status" value="2"/>
</dbReference>
<dbReference type="InterPro" id="IPR011990">
    <property type="entry name" value="TPR-like_helical_dom_sf"/>
</dbReference>
<dbReference type="PROSITE" id="PS50005">
    <property type="entry name" value="TPR"/>
    <property type="match status" value="5"/>
</dbReference>
<sequence>MMLQRCGPTSVGLPETRNVRTMPNDYRGTLRVLPQRRQCLALALALLVSIGGFVAETASGEEQRRGQRRGRGGMNAAQHNARGVELIGEDKLEEALESFENAIELDPELSQAHFNKGLVHWNLAQLDDAIASYGTAVQFDPEYAEAYFRLGQAFYGKRRVQECIDALERAVEIDPFHAAAHLSLGNVLFTEGRVQESVAALQKAVQADPEVSGAHYALGNVWASLGDLDNTINSYKEVVRLTPDNAEAHFKLAVALWGAEEYADAWKHVHQAQDLEFSVPEPFLDALRQEMREPRRKKGTV</sequence>
<name>A0A381U7Z1_9ZZZZ</name>
<protein>
    <submittedName>
        <fullName evidence="3">Uncharacterized protein</fullName>
    </submittedName>
</protein>
<keyword evidence="2" id="KW-0802">TPR repeat</keyword>
<dbReference type="PANTHER" id="PTHR44858">
    <property type="entry name" value="TETRATRICOPEPTIDE REPEAT PROTEIN 6"/>
    <property type="match status" value="1"/>
</dbReference>
<evidence type="ECO:0000256" key="2">
    <source>
        <dbReference type="ARBA" id="ARBA00022803"/>
    </source>
</evidence>
<dbReference type="Pfam" id="PF13432">
    <property type="entry name" value="TPR_16"/>
    <property type="match status" value="1"/>
</dbReference>
<dbReference type="SUPFAM" id="SSF48452">
    <property type="entry name" value="TPR-like"/>
    <property type="match status" value="1"/>
</dbReference>
<dbReference type="InterPro" id="IPR019734">
    <property type="entry name" value="TPR_rpt"/>
</dbReference>
<reference evidence="3" key="1">
    <citation type="submission" date="2018-05" db="EMBL/GenBank/DDBJ databases">
        <authorList>
            <person name="Lanie J.A."/>
            <person name="Ng W.-L."/>
            <person name="Kazmierczak K.M."/>
            <person name="Andrzejewski T.M."/>
            <person name="Davidsen T.M."/>
            <person name="Wayne K.J."/>
            <person name="Tettelin H."/>
            <person name="Glass J.I."/>
            <person name="Rusch D."/>
            <person name="Podicherti R."/>
            <person name="Tsui H.-C.T."/>
            <person name="Winkler M.E."/>
        </authorList>
    </citation>
    <scope>NUCLEOTIDE SEQUENCE</scope>
</reference>
<dbReference type="InterPro" id="IPR050498">
    <property type="entry name" value="Ycf3"/>
</dbReference>
<evidence type="ECO:0000256" key="1">
    <source>
        <dbReference type="ARBA" id="ARBA00022737"/>
    </source>
</evidence>
<accession>A0A381U7Z1</accession>
<evidence type="ECO:0000313" key="3">
    <source>
        <dbReference type="EMBL" id="SVA24340.1"/>
    </source>
</evidence>
<keyword evidence="1" id="KW-0677">Repeat</keyword>
<gene>
    <name evidence="3" type="ORF">METZ01_LOCUS77194</name>
</gene>
<dbReference type="AlphaFoldDB" id="A0A381U7Z1"/>
<dbReference type="EMBL" id="UINC01005913">
    <property type="protein sequence ID" value="SVA24340.1"/>
    <property type="molecule type" value="Genomic_DNA"/>
</dbReference>